<dbReference type="SMART" id="SM00490">
    <property type="entry name" value="HELICc"/>
    <property type="match status" value="1"/>
</dbReference>
<dbReference type="GO" id="GO:0043138">
    <property type="term" value="F:3'-5' DNA helicase activity"/>
    <property type="evidence" value="ECO:0007669"/>
    <property type="project" value="TreeGrafter"/>
</dbReference>
<dbReference type="InterPro" id="IPR011545">
    <property type="entry name" value="DEAD/DEAH_box_helicase_dom"/>
</dbReference>
<dbReference type="Pfam" id="PF00270">
    <property type="entry name" value="DEAD"/>
    <property type="match status" value="1"/>
</dbReference>
<dbReference type="PANTHER" id="PTHR47957">
    <property type="entry name" value="ATP-DEPENDENT HELICASE HRQ1"/>
    <property type="match status" value="1"/>
</dbReference>
<sequence>MTDRLDPLAAGAGIEAGYKRYLKTLLAPRDPALAAAFDAAIDESTLLTKGPLLELTPPYAPGASLADLVADGTLHRDFPLLASESLPMNRPLYQHQEAAIRKVVAGRNLVVSTGTGSGKTESFLLPILNSLIEERANGTLGPGVRALLLYPMNALANDQLKRLRGLLAGMPDITFGRYTGETLQSTRDAESVFRASNPGEKPLPNELLSRDQMRAEPPHILLTNYAMLEYLLLRPADLDLFDGEHSGTWKFIALDEAHVYDGAQGAEVGLLLRRLRERVGQNRPLQCIATSASLTGRTPETQGIEATTFAHNLFDVPFEYVDDEPSRQDLVTPTRKKRRETPDWTIDDQLLLDLADPDASLAVVSAHSSDGDPAAALHAEQRTADLQSTLARGPVAIRELESRLWPNDPVAGSKLEALVALGSRVRDRSGNPVLSARYHMFVRATEGAYVTFTDDGPSVVLGRHEVDPVTGRAVFEFGTCQRCGAVHLAGDRETYQGREYFRPVKREDRVRWLVLTDTAGEGLIDEDEATLAEGGSEDTQTSIRRLCAGCGALGSQDCADLTCPGGPALGVREHKQSSAVMSKCTECGARSRQVIRRLRTDTNAAPAVITTALYQHIPRAADKTVEEVGEGRKLLMFSDSRQAAAFAAPYLGKTYGRMLERRYLTMVLTDPKYRDDELSAADLADYASKKARDAYHFEESATRATVKRTVNPWVMAELMALDTRQSLEGLGLMGVRMFRPRRTELPPAFEKLGMSTEETWGLLDELLKTVRLQGAMTLLDDVDIKQEIFEPRNTQIRIRSRDSDPAKRIISWMPAGRSGTTNNRILLLRKVLTALDASMPADKLLAGCWQFLLEHGYVRLVADKTAGDVYQVDHDKLRIVPGAECDWYQCSACRRLTINDIRGVCPFGACDGTLQSFAVPAPDDDTNHYRSMYRTLRPAPLSAMEHTAQWESKKAAEIQKNFIDGKVNVLSCSTTFELGVDVGDLQSVVLRNMPPKTANYVQRAGRAGRRAASAALVLTYAKRSSHDLSKYQNPESMIAGEMRIPWIPIENERIARRHAHSIALAAYFRDRYENDGVSWRFAGEFFSPGSDGQDSPASQVRTFLTPVPERVDAAIRQVIPESIASAIGIDDGSWVERLCDLLAIAEHEMRNDLDTYRELIEQAKESNNLGLGARLQRTLKTIESRQLLGYLANKNILPKYGFPVDTVELRTTHCEGDVGASLELSRDLSQAIYDYAPGNQVVAGGKLWTSRGLQKLPKRELVELKYRTCVACQQFQCGTELDVEEVCPSCQQPFGKIRRFVVPEFGFVADRKVEDVKPEPPERRWGGSSYVENLGDISDPFPWQSTGGVEVQARAGTRARMVVISDGGGAGFQLCGRCGWAAPLDRKSSKSAHKHPVTDKSCEGSTRIVSLAHRYETDIAEFSFGAIAYDNDSVGRWLSVLYALLEGASEALEISRDDIDGTLSWTPDGRRSLVLFDTVPAGAGAAKRIAENLGKVIQFAVDRVTRCDCGEETSCYGCLRSFRNERHHDKLSRQGALSIFAELKVEATPAVVDGPWGETLAHTSQSVIELLLKLSKRGVEKPELGVDLGQHYWPVEAVWMKPGVVLVEGYDEERDSGLASDGYTVVKVEDIDVDQLAPLLPAG</sequence>
<evidence type="ECO:0000259" key="3">
    <source>
        <dbReference type="PROSITE" id="PS51192"/>
    </source>
</evidence>
<dbReference type="Pfam" id="PF00271">
    <property type="entry name" value="Helicase_C"/>
    <property type="match status" value="1"/>
</dbReference>
<keyword evidence="5" id="KW-0378">Hydrolase</keyword>
<dbReference type="GO" id="GO:0006289">
    <property type="term" value="P:nucleotide-excision repair"/>
    <property type="evidence" value="ECO:0007669"/>
    <property type="project" value="TreeGrafter"/>
</dbReference>
<feature type="domain" description="Helicase ATP-binding" evidence="3">
    <location>
        <begin position="100"/>
        <end position="300"/>
    </location>
</feature>
<accession>A0A1B1KB90</accession>
<evidence type="ECO:0000313" key="6">
    <source>
        <dbReference type="Proteomes" id="UP000186108"/>
    </source>
</evidence>
<dbReference type="InterPro" id="IPR027417">
    <property type="entry name" value="P-loop_NTPase"/>
</dbReference>
<evidence type="ECO:0000313" key="5">
    <source>
        <dbReference type="EMBL" id="ANS29895.1"/>
    </source>
</evidence>
<keyword evidence="5" id="KW-0347">Helicase</keyword>
<dbReference type="PANTHER" id="PTHR47957:SF3">
    <property type="entry name" value="ATP-DEPENDENT HELICASE HRQ1"/>
    <property type="match status" value="1"/>
</dbReference>
<dbReference type="InterPro" id="IPR001650">
    <property type="entry name" value="Helicase_C-like"/>
</dbReference>
<keyword evidence="1" id="KW-0547">Nucleotide-binding</keyword>
<keyword evidence="2" id="KW-0067">ATP-binding</keyword>
<dbReference type="InterPro" id="IPR018973">
    <property type="entry name" value="MZB"/>
</dbReference>
<dbReference type="PROSITE" id="PS51194">
    <property type="entry name" value="HELICASE_CTER"/>
    <property type="match status" value="1"/>
</dbReference>
<dbReference type="GO" id="GO:0003676">
    <property type="term" value="F:nucleic acid binding"/>
    <property type="evidence" value="ECO:0007669"/>
    <property type="project" value="InterPro"/>
</dbReference>
<dbReference type="Proteomes" id="UP000186108">
    <property type="component" value="Chromosome"/>
</dbReference>
<dbReference type="SUPFAM" id="SSF52540">
    <property type="entry name" value="P-loop containing nucleoside triphosphate hydrolases"/>
    <property type="match status" value="2"/>
</dbReference>
<name>A0A1B1KB90_RHOOP</name>
<dbReference type="EMBL" id="CP009111">
    <property type="protein sequence ID" value="ANS29895.1"/>
    <property type="molecule type" value="Genomic_DNA"/>
</dbReference>
<dbReference type="Pfam" id="PF09369">
    <property type="entry name" value="MZB"/>
    <property type="match status" value="1"/>
</dbReference>
<dbReference type="InterPro" id="IPR014001">
    <property type="entry name" value="Helicase_ATP-bd"/>
</dbReference>
<dbReference type="Gene3D" id="3.40.50.300">
    <property type="entry name" value="P-loop containing nucleotide triphosphate hydrolases"/>
    <property type="match status" value="2"/>
</dbReference>
<dbReference type="SMART" id="SM00487">
    <property type="entry name" value="DEXDc"/>
    <property type="match status" value="1"/>
</dbReference>
<feature type="domain" description="Helicase C-terminal" evidence="4">
    <location>
        <begin position="897"/>
        <end position="1055"/>
    </location>
</feature>
<dbReference type="PROSITE" id="PS51192">
    <property type="entry name" value="HELICASE_ATP_BIND_1"/>
    <property type="match status" value="1"/>
</dbReference>
<gene>
    <name evidence="5" type="ORF">R1CP_26235</name>
</gene>
<dbReference type="GO" id="GO:0036297">
    <property type="term" value="P:interstrand cross-link repair"/>
    <property type="evidence" value="ECO:0007669"/>
    <property type="project" value="TreeGrafter"/>
</dbReference>
<evidence type="ECO:0000259" key="4">
    <source>
        <dbReference type="PROSITE" id="PS51194"/>
    </source>
</evidence>
<proteinExistence type="predicted"/>
<dbReference type="RefSeq" id="WP_065491887.1">
    <property type="nucleotide sequence ID" value="NZ_CP009111.1"/>
</dbReference>
<organism evidence="5 6">
    <name type="scientific">Rhodococcus opacus</name>
    <name type="common">Nocardia opaca</name>
    <dbReference type="NCBI Taxonomy" id="37919"/>
    <lineage>
        <taxon>Bacteria</taxon>
        <taxon>Bacillati</taxon>
        <taxon>Actinomycetota</taxon>
        <taxon>Actinomycetes</taxon>
        <taxon>Mycobacteriales</taxon>
        <taxon>Nocardiaceae</taxon>
        <taxon>Rhodococcus</taxon>
    </lineage>
</organism>
<reference evidence="5 6" key="1">
    <citation type="submission" date="2014-07" db="EMBL/GenBank/DDBJ databases">
        <authorList>
            <person name="Zhang J.E."/>
            <person name="Yang H."/>
            <person name="Guo J."/>
            <person name="Deng Z."/>
            <person name="Luo H."/>
            <person name="Luo M."/>
            <person name="Zhao B."/>
        </authorList>
    </citation>
    <scope>NUCLEOTIDE SEQUENCE [LARGE SCALE GENOMIC DNA]</scope>
    <source>
        <strain evidence="5 6">1CP</strain>
    </source>
</reference>
<evidence type="ECO:0000256" key="1">
    <source>
        <dbReference type="ARBA" id="ARBA00022741"/>
    </source>
</evidence>
<protein>
    <submittedName>
        <fullName evidence="5">Dead/deah box helicase</fullName>
    </submittedName>
</protein>
<dbReference type="PATRIC" id="fig|37919.13.peg.5499"/>
<evidence type="ECO:0000256" key="2">
    <source>
        <dbReference type="ARBA" id="ARBA00022840"/>
    </source>
</evidence>
<dbReference type="GO" id="GO:0005524">
    <property type="term" value="F:ATP binding"/>
    <property type="evidence" value="ECO:0007669"/>
    <property type="project" value="UniProtKB-KW"/>
</dbReference>